<evidence type="ECO:0000256" key="5">
    <source>
        <dbReference type="ARBA" id="ARBA00022692"/>
    </source>
</evidence>
<dbReference type="InterPro" id="IPR004680">
    <property type="entry name" value="Cit_transptr-like_dom"/>
</dbReference>
<feature type="transmembrane region" description="Helical" evidence="8">
    <location>
        <begin position="231"/>
        <end position="251"/>
    </location>
</feature>
<sequence length="434" mass="47531">MEGALLPIIVFVVVYAAITFELVNKAVSALLGVMVLLMVHVIDEHTAAELIDFETIMLLLGMMSIVAVLRKSGFFTIISVKIAEKTKGNPLKILILFSVVTAVLSAFLDNVTTVLIIIPIIIELTRGMGLDPKIYVISQAVISNVGGTATLIGDPPNIIIGSKVGLTFNQFIGNLIIPVTISFFVTLLFLWTVNREKFKPIKNNLAKLFTVQLLLEKIRMEFLNTRIDKKLLTKSLVCLGLTILLFVTQTITKLSPGVVALFMAMFLFTISNVDVEHMLEEVEWSTLLFFAGLFILVGVLEHKGVIEWIAHHVFLKIGGNPYVMVLAVLWVSGIASGFLDNIPFTITMIPIVRLMLEATPVPNNILWWALALGACFGGNLTMIGASANIVSVGMAKQAGVHISFLEFMKASALITLLTLIVASIFLCLYLWVSL</sequence>
<name>A0A1W1H8Z5_9BACT</name>
<feature type="transmembrane region" description="Helical" evidence="8">
    <location>
        <begin position="172"/>
        <end position="193"/>
    </location>
</feature>
<dbReference type="AlphaFoldDB" id="A0A1W1H8Z5"/>
<evidence type="ECO:0000256" key="1">
    <source>
        <dbReference type="ARBA" id="ARBA00004651"/>
    </source>
</evidence>
<feature type="transmembrane region" description="Helical" evidence="8">
    <location>
        <begin position="287"/>
        <end position="310"/>
    </location>
</feature>
<dbReference type="Pfam" id="PF03600">
    <property type="entry name" value="CitMHS"/>
    <property type="match status" value="1"/>
</dbReference>
<feature type="transmembrane region" description="Helical" evidence="8">
    <location>
        <begin position="93"/>
        <end position="122"/>
    </location>
</feature>
<evidence type="ECO:0000256" key="2">
    <source>
        <dbReference type="ARBA" id="ARBA00009843"/>
    </source>
</evidence>
<comment type="subcellular location">
    <subcellularLocation>
        <location evidence="1">Cell membrane</location>
        <topology evidence="1">Multi-pass membrane protein</topology>
    </subcellularLocation>
</comment>
<dbReference type="InterPro" id="IPR051475">
    <property type="entry name" value="Diverse_Ion_Transporter"/>
</dbReference>
<evidence type="ECO:0000313" key="11">
    <source>
        <dbReference type="Proteomes" id="UP000191931"/>
    </source>
</evidence>
<dbReference type="PANTHER" id="PTHR43568:SF1">
    <property type="entry name" value="P PROTEIN"/>
    <property type="match status" value="1"/>
</dbReference>
<dbReference type="RefSeq" id="WP_080805495.1">
    <property type="nucleotide sequence ID" value="NZ_LT828550.1"/>
</dbReference>
<dbReference type="GO" id="GO:0005886">
    <property type="term" value="C:plasma membrane"/>
    <property type="evidence" value="ECO:0007669"/>
    <property type="project" value="UniProtKB-SubCell"/>
</dbReference>
<dbReference type="InterPro" id="IPR000802">
    <property type="entry name" value="Arsenical_pump_ArsB"/>
</dbReference>
<dbReference type="Proteomes" id="UP000191931">
    <property type="component" value="Unassembled WGS sequence"/>
</dbReference>
<protein>
    <submittedName>
        <fullName evidence="10">Citrate transporter family protein</fullName>
    </submittedName>
</protein>
<feature type="transmembrane region" description="Helical" evidence="8">
    <location>
        <begin position="55"/>
        <end position="73"/>
    </location>
</feature>
<evidence type="ECO:0000256" key="3">
    <source>
        <dbReference type="ARBA" id="ARBA00022448"/>
    </source>
</evidence>
<dbReference type="PANTHER" id="PTHR43568">
    <property type="entry name" value="P PROTEIN"/>
    <property type="match status" value="1"/>
</dbReference>
<dbReference type="GO" id="GO:0015105">
    <property type="term" value="F:arsenite transmembrane transporter activity"/>
    <property type="evidence" value="ECO:0007669"/>
    <property type="project" value="InterPro"/>
</dbReference>
<feature type="transmembrane region" description="Helical" evidence="8">
    <location>
        <begin position="410"/>
        <end position="432"/>
    </location>
</feature>
<dbReference type="EMBL" id="FWEV01000073">
    <property type="protein sequence ID" value="SLM28957.1"/>
    <property type="molecule type" value="Genomic_DNA"/>
</dbReference>
<evidence type="ECO:0000256" key="4">
    <source>
        <dbReference type="ARBA" id="ARBA00022475"/>
    </source>
</evidence>
<evidence type="ECO:0000313" key="10">
    <source>
        <dbReference type="EMBL" id="SLM28957.1"/>
    </source>
</evidence>
<evidence type="ECO:0000259" key="9">
    <source>
        <dbReference type="Pfam" id="PF03600"/>
    </source>
</evidence>
<gene>
    <name evidence="10" type="ORF">MTBBW1_1640012</name>
</gene>
<feature type="transmembrane region" description="Helical" evidence="8">
    <location>
        <begin position="365"/>
        <end position="390"/>
    </location>
</feature>
<dbReference type="PRINTS" id="PR00758">
    <property type="entry name" value="ARSENICPUMP"/>
</dbReference>
<comment type="similarity">
    <text evidence="2">Belongs to the CitM (TC 2.A.11) transporter family.</text>
</comment>
<organism evidence="10 11">
    <name type="scientific">Desulfamplus magnetovallimortis</name>
    <dbReference type="NCBI Taxonomy" id="1246637"/>
    <lineage>
        <taxon>Bacteria</taxon>
        <taxon>Pseudomonadati</taxon>
        <taxon>Thermodesulfobacteriota</taxon>
        <taxon>Desulfobacteria</taxon>
        <taxon>Desulfobacterales</taxon>
        <taxon>Desulfobacteraceae</taxon>
        <taxon>Desulfamplus</taxon>
    </lineage>
</organism>
<keyword evidence="6 8" id="KW-1133">Transmembrane helix</keyword>
<evidence type="ECO:0000256" key="8">
    <source>
        <dbReference type="SAM" id="Phobius"/>
    </source>
</evidence>
<keyword evidence="11" id="KW-1185">Reference proteome</keyword>
<keyword evidence="5 8" id="KW-0812">Transmembrane</keyword>
<evidence type="ECO:0000256" key="6">
    <source>
        <dbReference type="ARBA" id="ARBA00022989"/>
    </source>
</evidence>
<keyword evidence="7 8" id="KW-0472">Membrane</keyword>
<accession>A0A1W1H8Z5</accession>
<dbReference type="STRING" id="1246637.MTBBW1_1640012"/>
<proteinExistence type="inferred from homology"/>
<feature type="domain" description="Citrate transporter-like" evidence="9">
    <location>
        <begin position="15"/>
        <end position="373"/>
    </location>
</feature>
<reference evidence="10 11" key="1">
    <citation type="submission" date="2017-03" db="EMBL/GenBank/DDBJ databases">
        <authorList>
            <person name="Afonso C.L."/>
            <person name="Miller P.J."/>
            <person name="Scott M.A."/>
            <person name="Spackman E."/>
            <person name="Goraichik I."/>
            <person name="Dimitrov K.M."/>
            <person name="Suarez D.L."/>
            <person name="Swayne D.E."/>
        </authorList>
    </citation>
    <scope>NUCLEOTIDE SEQUENCE [LARGE SCALE GENOMIC DNA]</scope>
    <source>
        <strain evidence="10">PRJEB14757</strain>
    </source>
</reference>
<keyword evidence="3" id="KW-0813">Transport</keyword>
<dbReference type="CDD" id="cd01116">
    <property type="entry name" value="P_permease"/>
    <property type="match status" value="1"/>
</dbReference>
<keyword evidence="4" id="KW-1003">Cell membrane</keyword>
<feature type="transmembrane region" description="Helical" evidence="8">
    <location>
        <begin position="26"/>
        <end position="43"/>
    </location>
</feature>
<feature type="transmembrane region" description="Helical" evidence="8">
    <location>
        <begin position="322"/>
        <end position="344"/>
    </location>
</feature>
<evidence type="ECO:0000256" key="7">
    <source>
        <dbReference type="ARBA" id="ARBA00023136"/>
    </source>
</evidence>
<dbReference type="OrthoDB" id="9765532at2"/>